<evidence type="ECO:0000256" key="2">
    <source>
        <dbReference type="ARBA" id="ARBA00023015"/>
    </source>
</evidence>
<dbReference type="SUPFAM" id="SSF53850">
    <property type="entry name" value="Periplasmic binding protein-like II"/>
    <property type="match status" value="1"/>
</dbReference>
<feature type="domain" description="HTH lysR-type" evidence="6">
    <location>
        <begin position="5"/>
        <end position="62"/>
    </location>
</feature>
<evidence type="ECO:0000259" key="6">
    <source>
        <dbReference type="PROSITE" id="PS50931"/>
    </source>
</evidence>
<evidence type="ECO:0000256" key="1">
    <source>
        <dbReference type="ARBA" id="ARBA00009437"/>
    </source>
</evidence>
<accession>A0AAN0NI86</accession>
<dbReference type="PRINTS" id="PR00039">
    <property type="entry name" value="HTHLYSR"/>
</dbReference>
<protein>
    <submittedName>
        <fullName evidence="7">Hydrogen peroxide-inducible genes activator</fullName>
    </submittedName>
</protein>
<dbReference type="Pfam" id="PF00126">
    <property type="entry name" value="HTH_1"/>
    <property type="match status" value="1"/>
</dbReference>
<evidence type="ECO:0000256" key="3">
    <source>
        <dbReference type="ARBA" id="ARBA00023125"/>
    </source>
</evidence>
<dbReference type="GO" id="GO:0032993">
    <property type="term" value="C:protein-DNA complex"/>
    <property type="evidence" value="ECO:0007669"/>
    <property type="project" value="TreeGrafter"/>
</dbReference>
<dbReference type="InterPro" id="IPR036390">
    <property type="entry name" value="WH_DNA-bd_sf"/>
</dbReference>
<dbReference type="PROSITE" id="PS50931">
    <property type="entry name" value="HTH_LYSR"/>
    <property type="match status" value="1"/>
</dbReference>
<dbReference type="GO" id="GO:0003700">
    <property type="term" value="F:DNA-binding transcription factor activity"/>
    <property type="evidence" value="ECO:0007669"/>
    <property type="project" value="InterPro"/>
</dbReference>
<sequence>MTKMPSIRQMRYLVALSEARHFRKAAEAMGISQPSLSLQIGNLEELLGVRLVERGRGPVTLTPEGREVVTRASRILQEVRGIMDLTASLQTGLTGTIRLGTTPTIGPYLMPFVVERLHAKYPDLRLYIREVAPRDLRGELLAGSLDVILTQLPEGGADLTTQRLFREPLLLAMPDDHALTAKSEVTEADLLDLNVLSLGPDYAMHTQIAALCQQYGGVIARDYEGTSLDAIRQMVGMGMGVALLPRLYAWSEIDSRSSNVIVRPFRRSSVTRSIGLVWRRAASAGMFERLSDVIRDAARANLQTGQSPVILD</sequence>
<reference evidence="7 8" key="1">
    <citation type="submission" date="2024-04" db="EMBL/GenBank/DDBJ databases">
        <title>Phylogenomic analyses of a clade within the roseobacter group suggest taxonomic reassignments of species of the genera Aestuariivita, Citreicella, Loktanella, Nautella, Pelagibaca, Ruegeria, Thalassobius, Thiobacimonas and Tropicibacter, and the proposal o.</title>
        <authorList>
            <person name="Jeon C.O."/>
        </authorList>
    </citation>
    <scope>NUCLEOTIDE SEQUENCE [LARGE SCALE GENOMIC DNA]</scope>
    <source>
        <strain evidence="7 8">G8-12</strain>
    </source>
</reference>
<dbReference type="KEGG" id="yag:AABB28_05760"/>
<dbReference type="InterPro" id="IPR000847">
    <property type="entry name" value="LysR_HTH_N"/>
</dbReference>
<dbReference type="InterPro" id="IPR005119">
    <property type="entry name" value="LysR_subst-bd"/>
</dbReference>
<evidence type="ECO:0000256" key="4">
    <source>
        <dbReference type="ARBA" id="ARBA00023159"/>
    </source>
</evidence>
<dbReference type="GO" id="GO:0003677">
    <property type="term" value="F:DNA binding"/>
    <property type="evidence" value="ECO:0007669"/>
    <property type="project" value="UniProtKB-KW"/>
</dbReference>
<dbReference type="PANTHER" id="PTHR30346:SF26">
    <property type="entry name" value="HYDROGEN PEROXIDE-INDUCIBLE GENES ACTIVATOR"/>
    <property type="match status" value="1"/>
</dbReference>
<gene>
    <name evidence="7" type="ORF">AABB28_05760</name>
</gene>
<dbReference type="CDD" id="cd08411">
    <property type="entry name" value="PBP2_OxyR"/>
    <property type="match status" value="1"/>
</dbReference>
<organism evidence="7 8">
    <name type="scientific">Yoonia algicola</name>
    <dbReference type="NCBI Taxonomy" id="3137368"/>
    <lineage>
        <taxon>Bacteria</taxon>
        <taxon>Pseudomonadati</taxon>
        <taxon>Pseudomonadota</taxon>
        <taxon>Alphaproteobacteria</taxon>
        <taxon>Rhodobacterales</taxon>
        <taxon>Paracoccaceae</taxon>
        <taxon>Yoonia</taxon>
    </lineage>
</organism>
<dbReference type="EMBL" id="CP151762">
    <property type="protein sequence ID" value="WZU64782.1"/>
    <property type="molecule type" value="Genomic_DNA"/>
</dbReference>
<dbReference type="InterPro" id="IPR036388">
    <property type="entry name" value="WH-like_DNA-bd_sf"/>
</dbReference>
<dbReference type="Pfam" id="PF03466">
    <property type="entry name" value="LysR_substrate"/>
    <property type="match status" value="1"/>
</dbReference>
<dbReference type="Gene3D" id="1.10.10.10">
    <property type="entry name" value="Winged helix-like DNA-binding domain superfamily/Winged helix DNA-binding domain"/>
    <property type="match status" value="1"/>
</dbReference>
<keyword evidence="3" id="KW-0238">DNA-binding</keyword>
<name>A0AAN0NI86_9RHOB</name>
<keyword evidence="4" id="KW-0010">Activator</keyword>
<keyword evidence="5" id="KW-0804">Transcription</keyword>
<evidence type="ECO:0000313" key="8">
    <source>
        <dbReference type="Proteomes" id="UP001451782"/>
    </source>
</evidence>
<dbReference type="Proteomes" id="UP001451782">
    <property type="component" value="Chromosome"/>
</dbReference>
<proteinExistence type="inferred from homology"/>
<keyword evidence="8" id="KW-1185">Reference proteome</keyword>
<dbReference type="PANTHER" id="PTHR30346">
    <property type="entry name" value="TRANSCRIPTIONAL DUAL REGULATOR HCAR-RELATED"/>
    <property type="match status" value="1"/>
</dbReference>
<keyword evidence="2" id="KW-0805">Transcription regulation</keyword>
<dbReference type="FunFam" id="1.10.10.10:FF:000001">
    <property type="entry name" value="LysR family transcriptional regulator"/>
    <property type="match status" value="1"/>
</dbReference>
<evidence type="ECO:0000256" key="5">
    <source>
        <dbReference type="ARBA" id="ARBA00023163"/>
    </source>
</evidence>
<dbReference type="AlphaFoldDB" id="A0AAN0NI86"/>
<comment type="similarity">
    <text evidence="1">Belongs to the LysR transcriptional regulatory family.</text>
</comment>
<dbReference type="Gene3D" id="3.40.190.10">
    <property type="entry name" value="Periplasmic binding protein-like II"/>
    <property type="match status" value="2"/>
</dbReference>
<evidence type="ECO:0000313" key="7">
    <source>
        <dbReference type="EMBL" id="WZU64782.1"/>
    </source>
</evidence>
<dbReference type="RefSeq" id="WP_342071139.1">
    <property type="nucleotide sequence ID" value="NZ_CP151762.1"/>
</dbReference>
<dbReference type="SUPFAM" id="SSF46785">
    <property type="entry name" value="Winged helix' DNA-binding domain"/>
    <property type="match status" value="1"/>
</dbReference>